<organism evidence="3 4">
    <name type="scientific">Staphylococcus massiliensis S46</name>
    <dbReference type="NCBI Taxonomy" id="1229783"/>
    <lineage>
        <taxon>Bacteria</taxon>
        <taxon>Bacillati</taxon>
        <taxon>Bacillota</taxon>
        <taxon>Bacilli</taxon>
        <taxon>Bacillales</taxon>
        <taxon>Staphylococcaceae</taxon>
        <taxon>Staphylococcus</taxon>
    </lineage>
</organism>
<comment type="caution">
    <text evidence="3">The sequence shown here is derived from an EMBL/GenBank/DDBJ whole genome shotgun (WGS) entry which is preliminary data.</text>
</comment>
<dbReference type="InterPro" id="IPR036291">
    <property type="entry name" value="NAD(P)-bd_dom_sf"/>
</dbReference>
<dbReference type="GO" id="GO:0016491">
    <property type="term" value="F:oxidoreductase activity"/>
    <property type="evidence" value="ECO:0007669"/>
    <property type="project" value="UniProtKB-KW"/>
</dbReference>
<evidence type="ECO:0000256" key="2">
    <source>
        <dbReference type="ARBA" id="ARBA00023002"/>
    </source>
</evidence>
<proteinExistence type="inferred from homology"/>
<evidence type="ECO:0000313" key="3">
    <source>
        <dbReference type="EMBL" id="EKU49823.1"/>
    </source>
</evidence>
<dbReference type="eggNOG" id="COG0300">
    <property type="taxonomic scope" value="Bacteria"/>
</dbReference>
<dbReference type="OrthoDB" id="9793345at2"/>
<dbReference type="Proteomes" id="UP000009885">
    <property type="component" value="Unassembled WGS sequence"/>
</dbReference>
<dbReference type="GO" id="GO:0016020">
    <property type="term" value="C:membrane"/>
    <property type="evidence" value="ECO:0007669"/>
    <property type="project" value="TreeGrafter"/>
</dbReference>
<name>K9AQV7_9STAP</name>
<dbReference type="PATRIC" id="fig|1229783.3.peg.599"/>
<dbReference type="Pfam" id="PF00106">
    <property type="entry name" value="adh_short"/>
    <property type="match status" value="1"/>
</dbReference>
<dbReference type="AlphaFoldDB" id="K9AQV7"/>
<dbReference type="InterPro" id="IPR002347">
    <property type="entry name" value="SDR_fam"/>
</dbReference>
<accession>K9AQV7</accession>
<protein>
    <submittedName>
        <fullName evidence="3">Putative short chain dehydrogenase</fullName>
    </submittedName>
</protein>
<dbReference type="RefSeq" id="WP_009382469.1">
    <property type="nucleotide sequence ID" value="NZ_AMSQ01000004.1"/>
</dbReference>
<dbReference type="PRINTS" id="PR00081">
    <property type="entry name" value="GDHRDH"/>
</dbReference>
<reference evidence="3 4" key="1">
    <citation type="journal article" date="2013" name="Genome Announc.">
        <title>Genome Sequence of Staphylococcus massiliensis Strain S46, Isolated from the Surface of Healthy Human Skin.</title>
        <authorList>
            <person name="Srivastav R."/>
            <person name="Singh A."/>
            <person name="Jangir P.K."/>
            <person name="Kumari C."/>
            <person name="Muduli S."/>
            <person name="Sharma R."/>
        </authorList>
    </citation>
    <scope>NUCLEOTIDE SEQUENCE [LARGE SCALE GENOMIC DNA]</scope>
    <source>
        <strain evidence="3 4">S46</strain>
    </source>
</reference>
<dbReference type="STRING" id="1229783.C273_02965"/>
<gene>
    <name evidence="3" type="ORF">C273_02965</name>
</gene>
<evidence type="ECO:0000313" key="4">
    <source>
        <dbReference type="Proteomes" id="UP000009885"/>
    </source>
</evidence>
<comment type="similarity">
    <text evidence="1">Belongs to the short-chain dehydrogenases/reductases (SDR) family.</text>
</comment>
<dbReference type="SUPFAM" id="SSF51735">
    <property type="entry name" value="NAD(P)-binding Rossmann-fold domains"/>
    <property type="match status" value="1"/>
</dbReference>
<sequence>MVSQHFIVTGGTSGIGLSLVKALLKKGVKVTLIVRNVEKAQCLQETYGYSKVNYIHCDLNDIEYIKEISGELEQFAPYDGFIYSAGMGYFKSIEAHTIDETVQTYQLNLVSFSVLYKLIKPYLRFNAHIVGISSMAAFSSQPAAAHYGASKAGFYQLLNTIRLEEPNYHVLVVNPGPVKTEFHEKADPTLNYQKKVKLIMLNKDKLAKRIVNGIEHKKREINTPRWMYVLLKIYQLNPAFFETKFKGLFTSKLNK</sequence>
<dbReference type="PANTHER" id="PTHR44196:SF1">
    <property type="entry name" value="DEHYDROGENASE_REDUCTASE SDR FAMILY MEMBER 7B"/>
    <property type="match status" value="1"/>
</dbReference>
<dbReference type="Gene3D" id="3.40.50.720">
    <property type="entry name" value="NAD(P)-binding Rossmann-like Domain"/>
    <property type="match status" value="1"/>
</dbReference>
<dbReference type="EMBL" id="AMSQ01000004">
    <property type="protein sequence ID" value="EKU49823.1"/>
    <property type="molecule type" value="Genomic_DNA"/>
</dbReference>
<keyword evidence="4" id="KW-1185">Reference proteome</keyword>
<keyword evidence="2" id="KW-0560">Oxidoreductase</keyword>
<dbReference type="PANTHER" id="PTHR44196">
    <property type="entry name" value="DEHYDROGENASE/REDUCTASE SDR FAMILY MEMBER 7B"/>
    <property type="match status" value="1"/>
</dbReference>
<evidence type="ECO:0000256" key="1">
    <source>
        <dbReference type="ARBA" id="ARBA00006484"/>
    </source>
</evidence>